<protein>
    <submittedName>
        <fullName evidence="10">Amino acid adenylation domain-containing protein</fullName>
    </submittedName>
</protein>
<dbReference type="SUPFAM" id="SSF56801">
    <property type="entry name" value="Acetyl-CoA synthetase-like"/>
    <property type="match status" value="1"/>
</dbReference>
<dbReference type="InterPro" id="IPR000873">
    <property type="entry name" value="AMP-dep_synth/lig_dom"/>
</dbReference>
<gene>
    <name evidence="10" type="ORF">FYJ71_03415</name>
</gene>
<evidence type="ECO:0000313" key="10">
    <source>
        <dbReference type="EMBL" id="MST62023.1"/>
    </source>
</evidence>
<keyword evidence="11" id="KW-1185">Reference proteome</keyword>
<proteinExistence type="inferred from homology"/>
<dbReference type="Pfam" id="PF00501">
    <property type="entry name" value="AMP-binding"/>
    <property type="match status" value="1"/>
</dbReference>
<evidence type="ECO:0000256" key="6">
    <source>
        <dbReference type="ARBA" id="ARBA00061336"/>
    </source>
</evidence>
<dbReference type="GO" id="GO:0016874">
    <property type="term" value="F:ligase activity"/>
    <property type="evidence" value="ECO:0007669"/>
    <property type="project" value="UniProtKB-KW"/>
</dbReference>
<dbReference type="InterPro" id="IPR045851">
    <property type="entry name" value="AMP-bd_C_sf"/>
</dbReference>
<dbReference type="InterPro" id="IPR020845">
    <property type="entry name" value="AMP-binding_CS"/>
</dbReference>
<dbReference type="RefSeq" id="WP_154537385.1">
    <property type="nucleotide sequence ID" value="NZ_VUNE01000001.1"/>
</dbReference>
<keyword evidence="1" id="KW-0963">Cytoplasm</keyword>
<dbReference type="AlphaFoldDB" id="A0A6N7XEL3"/>
<name>A0A6N7XEL3_9FIRM</name>
<evidence type="ECO:0000259" key="8">
    <source>
        <dbReference type="Pfam" id="PF00501"/>
    </source>
</evidence>
<dbReference type="NCBIfam" id="NF003417">
    <property type="entry name" value="PRK04813.1"/>
    <property type="match status" value="1"/>
</dbReference>
<reference evidence="10 11" key="1">
    <citation type="submission" date="2019-08" db="EMBL/GenBank/DDBJ databases">
        <title>In-depth cultivation of the pig gut microbiome towards novel bacterial diversity and tailored functional studies.</title>
        <authorList>
            <person name="Wylensek D."/>
            <person name="Hitch T.C.A."/>
            <person name="Clavel T."/>
        </authorList>
    </citation>
    <scope>NUCLEOTIDE SEQUENCE [LARGE SCALE GENOMIC DNA]</scope>
    <source>
        <strain evidence="10 11">WCA-SAB-591-4A-A</strain>
    </source>
</reference>
<comment type="caution">
    <text evidence="10">The sequence shown here is derived from an EMBL/GenBank/DDBJ whole genome shotgun (WGS) entry which is preliminary data.</text>
</comment>
<comment type="function">
    <text evidence="5">Catalyzes the first step in the D-alanylation of lipoteichoic acid (LTA), the activation of D-alanine and its transfer onto the D-alanyl carrier protein (Dcp) DltC. In an ATP-dependent two-step reaction, forms a high energy D-alanyl-AMP intermediate, followed by transfer of the D-alanyl residue as a thiol ester to the phosphopantheinyl prosthetic group of the Dcp. D-alanylation of LTA plays an important role in modulating the properties of the cell wall in Gram-positive bacteria, influencing the net charge of the cell wall.</text>
</comment>
<dbReference type="PANTHER" id="PTHR45398:SF1">
    <property type="entry name" value="ENZYME, PUTATIVE (JCVI)-RELATED"/>
    <property type="match status" value="1"/>
</dbReference>
<dbReference type="Gene3D" id="3.40.50.12780">
    <property type="entry name" value="N-terminal domain of ligase-like"/>
    <property type="match status" value="1"/>
</dbReference>
<keyword evidence="7" id="KW-0175">Coiled coil</keyword>
<dbReference type="CDD" id="cd05945">
    <property type="entry name" value="DltA"/>
    <property type="match status" value="1"/>
</dbReference>
<dbReference type="InterPro" id="IPR010071">
    <property type="entry name" value="AA_adenyl_dom"/>
</dbReference>
<dbReference type="PANTHER" id="PTHR45398">
    <property type="match status" value="1"/>
</dbReference>
<evidence type="ECO:0000256" key="4">
    <source>
        <dbReference type="ARBA" id="ARBA00022840"/>
    </source>
</evidence>
<evidence type="ECO:0000256" key="5">
    <source>
        <dbReference type="ARBA" id="ARBA00054605"/>
    </source>
</evidence>
<evidence type="ECO:0000259" key="9">
    <source>
        <dbReference type="Pfam" id="PF13193"/>
    </source>
</evidence>
<dbReference type="FunFam" id="3.30.300.30:FF:000012">
    <property type="entry name" value="D-alanine--D-alanyl carrier protein ligase"/>
    <property type="match status" value="1"/>
</dbReference>
<sequence length="531" mass="59575">MLNIVEGVRQYAKTDRLAVICGEESISYADVEKYSNILGNYLIDKFNSDIPTVIYGNKDVMILVAMIGSLKSGKAYVPIDTSSPAQRMKDIIETVQPEVIFNLSDKEIMLDSSVSKNVEILDKATLMNLMIEKSNTYDFEISREKWVDNDENSYILFTSGTTGKPKGVQISTYNLDSFSEWISPVLGIDGSEMVVLDQPSYSFDLSVSTLYPGIIFGATLFSIPNSLILDFKKLYAELKKSNIKVWVSTPSFANMCLNDETFSQELLPELETMLFIGEVLPVPVAKELLDRFPRIKIINGYGPTEATVGISQVSINREHINANKSLPVGIPMPNSVIKIVNDEMEEVPKGEKGEIVIVGPSVSKGYYKNPEITNKSFYVEGESIFKEKSPVSALDEKLRLRAYKTGDLGSIDDDGNIRFFGRKDFQIKLNGYRIEIEDIENNLRKINEISSAVVLPINKNGEVSHLKAIVVLKKGINESKLKKTVEIKRELSKLIPKYMIPRSFDFIDEMPLNTNGKIDRKKLYADIVEEA</sequence>
<dbReference type="Proteomes" id="UP000440713">
    <property type="component" value="Unassembled WGS sequence"/>
</dbReference>
<keyword evidence="4" id="KW-0067">ATP-binding</keyword>
<feature type="domain" description="AMP-binding enzyme C-terminal" evidence="9">
    <location>
        <begin position="439"/>
        <end position="517"/>
    </location>
</feature>
<evidence type="ECO:0000256" key="1">
    <source>
        <dbReference type="ARBA" id="ARBA00022490"/>
    </source>
</evidence>
<dbReference type="Pfam" id="PF13193">
    <property type="entry name" value="AMP-binding_C"/>
    <property type="match status" value="1"/>
</dbReference>
<evidence type="ECO:0000256" key="2">
    <source>
        <dbReference type="ARBA" id="ARBA00022598"/>
    </source>
</evidence>
<dbReference type="EMBL" id="VUNE01000001">
    <property type="protein sequence ID" value="MST62023.1"/>
    <property type="molecule type" value="Genomic_DNA"/>
</dbReference>
<keyword evidence="3" id="KW-0547">Nucleotide-binding</keyword>
<organism evidence="10 11">
    <name type="scientific">Peptostreptococcus porci</name>
    <dbReference type="NCBI Taxonomy" id="2652282"/>
    <lineage>
        <taxon>Bacteria</taxon>
        <taxon>Bacillati</taxon>
        <taxon>Bacillota</taxon>
        <taxon>Clostridia</taxon>
        <taxon>Peptostreptococcales</taxon>
        <taxon>Peptostreptococcaceae</taxon>
        <taxon>Peptostreptococcus</taxon>
    </lineage>
</organism>
<comment type="similarity">
    <text evidence="6">Belongs to the ATP-dependent AMP-binding enzyme family. DltA subfamily.</text>
</comment>
<dbReference type="PROSITE" id="PS00455">
    <property type="entry name" value="AMP_BINDING"/>
    <property type="match status" value="1"/>
</dbReference>
<dbReference type="InterPro" id="IPR044507">
    <property type="entry name" value="DltA-like"/>
</dbReference>
<dbReference type="Gene3D" id="3.30.300.30">
    <property type="match status" value="1"/>
</dbReference>
<evidence type="ECO:0000313" key="11">
    <source>
        <dbReference type="Proteomes" id="UP000440713"/>
    </source>
</evidence>
<accession>A0A6N7XEL3</accession>
<dbReference type="NCBIfam" id="TIGR01733">
    <property type="entry name" value="AA-adenyl-dom"/>
    <property type="match status" value="1"/>
</dbReference>
<dbReference type="InterPro" id="IPR025110">
    <property type="entry name" value="AMP-bd_C"/>
</dbReference>
<keyword evidence="2" id="KW-0436">Ligase</keyword>
<evidence type="ECO:0000256" key="7">
    <source>
        <dbReference type="SAM" id="Coils"/>
    </source>
</evidence>
<feature type="domain" description="AMP-dependent synthetase/ligase" evidence="8">
    <location>
        <begin position="13"/>
        <end position="367"/>
    </location>
</feature>
<dbReference type="GO" id="GO:0005524">
    <property type="term" value="F:ATP binding"/>
    <property type="evidence" value="ECO:0007669"/>
    <property type="project" value="UniProtKB-KW"/>
</dbReference>
<feature type="coiled-coil region" evidence="7">
    <location>
        <begin position="422"/>
        <end position="449"/>
    </location>
</feature>
<dbReference type="InterPro" id="IPR042099">
    <property type="entry name" value="ANL_N_sf"/>
</dbReference>
<evidence type="ECO:0000256" key="3">
    <source>
        <dbReference type="ARBA" id="ARBA00022741"/>
    </source>
</evidence>